<reference evidence="11" key="1">
    <citation type="submission" date="2022-12" db="EMBL/GenBank/DDBJ databases">
        <title>Draft genome assemblies for two species of Escallonia (Escalloniales).</title>
        <authorList>
            <person name="Chanderbali A."/>
            <person name="Dervinis C."/>
            <person name="Anghel I."/>
            <person name="Soltis D."/>
            <person name="Soltis P."/>
            <person name="Zapata F."/>
        </authorList>
    </citation>
    <scope>NUCLEOTIDE SEQUENCE</scope>
    <source>
        <strain evidence="11">UCBG92.1500</strain>
        <tissue evidence="11">Leaf</tissue>
    </source>
</reference>
<protein>
    <recommendedName>
        <fullName evidence="10">Disease resistance R13L4/SHOC-2-like LRR domain-containing protein</fullName>
    </recommendedName>
</protein>
<dbReference type="Pfam" id="PF00560">
    <property type="entry name" value="LRR_1"/>
    <property type="match status" value="2"/>
</dbReference>
<dbReference type="EMBL" id="JAVXUO010002921">
    <property type="protein sequence ID" value="KAK2968359.1"/>
    <property type="molecule type" value="Genomic_DNA"/>
</dbReference>
<dbReference type="Proteomes" id="UP001187471">
    <property type="component" value="Unassembled WGS sequence"/>
</dbReference>
<evidence type="ECO:0000259" key="10">
    <source>
        <dbReference type="Pfam" id="PF23598"/>
    </source>
</evidence>
<proteinExistence type="predicted"/>
<dbReference type="InterPro" id="IPR055414">
    <property type="entry name" value="LRR_R13L4/SHOC2-like"/>
</dbReference>
<evidence type="ECO:0000256" key="7">
    <source>
        <dbReference type="ARBA" id="ARBA00022989"/>
    </source>
</evidence>
<dbReference type="SMART" id="SM00369">
    <property type="entry name" value="LRR_TYP"/>
    <property type="match status" value="2"/>
</dbReference>
<dbReference type="PRINTS" id="PR00019">
    <property type="entry name" value="LEURICHRPT"/>
</dbReference>
<dbReference type="FunFam" id="3.80.10.10:FF:000041">
    <property type="entry name" value="LRR receptor-like serine/threonine-protein kinase ERECTA"/>
    <property type="match status" value="1"/>
</dbReference>
<dbReference type="InterPro" id="IPR051809">
    <property type="entry name" value="Plant_receptor-like_S/T_kinase"/>
</dbReference>
<keyword evidence="9" id="KW-0325">Glycoprotein</keyword>
<evidence type="ECO:0000313" key="11">
    <source>
        <dbReference type="EMBL" id="KAK2968359.1"/>
    </source>
</evidence>
<dbReference type="AlphaFoldDB" id="A0AA88QDH4"/>
<evidence type="ECO:0000256" key="2">
    <source>
        <dbReference type="ARBA" id="ARBA00022475"/>
    </source>
</evidence>
<evidence type="ECO:0000256" key="5">
    <source>
        <dbReference type="ARBA" id="ARBA00022729"/>
    </source>
</evidence>
<comment type="subcellular location">
    <subcellularLocation>
        <location evidence="1">Cell membrane</location>
    </subcellularLocation>
</comment>
<dbReference type="SUPFAM" id="SSF52058">
    <property type="entry name" value="L domain-like"/>
    <property type="match status" value="1"/>
</dbReference>
<dbReference type="PROSITE" id="PS51450">
    <property type="entry name" value="LRR"/>
    <property type="match status" value="1"/>
</dbReference>
<dbReference type="InterPro" id="IPR001611">
    <property type="entry name" value="Leu-rich_rpt"/>
</dbReference>
<dbReference type="PANTHER" id="PTHR27008">
    <property type="entry name" value="OS04G0122200 PROTEIN"/>
    <property type="match status" value="1"/>
</dbReference>
<keyword evidence="7" id="KW-1133">Transmembrane helix</keyword>
<dbReference type="PANTHER" id="PTHR27008:SF585">
    <property type="entry name" value="PROTEIN KINASE DOMAIN-CONTAINING PROTEIN"/>
    <property type="match status" value="1"/>
</dbReference>
<dbReference type="GO" id="GO:0005886">
    <property type="term" value="C:plasma membrane"/>
    <property type="evidence" value="ECO:0007669"/>
    <property type="project" value="UniProtKB-SubCell"/>
</dbReference>
<dbReference type="InterPro" id="IPR003591">
    <property type="entry name" value="Leu-rich_rpt_typical-subtyp"/>
</dbReference>
<dbReference type="GO" id="GO:0006952">
    <property type="term" value="P:defense response"/>
    <property type="evidence" value="ECO:0007669"/>
    <property type="project" value="UniProtKB-ARBA"/>
</dbReference>
<evidence type="ECO:0000313" key="12">
    <source>
        <dbReference type="Proteomes" id="UP001187471"/>
    </source>
</evidence>
<keyword evidence="12" id="KW-1185">Reference proteome</keyword>
<dbReference type="FunFam" id="3.80.10.10:FF:000383">
    <property type="entry name" value="Leucine-rich repeat receptor protein kinase EMS1"/>
    <property type="match status" value="1"/>
</dbReference>
<keyword evidence="8" id="KW-0472">Membrane</keyword>
<keyword evidence="6" id="KW-0677">Repeat</keyword>
<sequence>MKEVYLDNVQVMAFISSRAAILSPKPNCFHCKGEENEKAKAKQSFTGIPESISNASKLISLDLTKNNFSGIVPNSLGNLGLPEELRLGWNNFISEPSSPELSFINSLTKCTKLRVLAISENHITGTLPVSIENLFASLQDISAQRCGIKGTIPDGIGNLSGLITLSLFGNDLSGSIPSTIKGLQKLRGIDVSDNKLRGSIPDDLCQLRELSGLYLSYNQLFGLVPACLGNITSLRQLDLSSNKLTSTIPASLGNLKDLLLFQAYLNSFHGNLPSDIGNLKIRKWRMSSTSQEY</sequence>
<keyword evidence="3" id="KW-0433">Leucine-rich repeat</keyword>
<keyword evidence="4" id="KW-0812">Transmembrane</keyword>
<gene>
    <name evidence="11" type="ORF">RJ640_029413</name>
</gene>
<evidence type="ECO:0000256" key="6">
    <source>
        <dbReference type="ARBA" id="ARBA00022737"/>
    </source>
</evidence>
<accession>A0AA88QDH4</accession>
<evidence type="ECO:0000256" key="3">
    <source>
        <dbReference type="ARBA" id="ARBA00022614"/>
    </source>
</evidence>
<evidence type="ECO:0000256" key="8">
    <source>
        <dbReference type="ARBA" id="ARBA00023136"/>
    </source>
</evidence>
<keyword evidence="2" id="KW-1003">Cell membrane</keyword>
<feature type="domain" description="Disease resistance R13L4/SHOC-2-like LRR" evidence="10">
    <location>
        <begin position="154"/>
        <end position="265"/>
    </location>
</feature>
<keyword evidence="5" id="KW-0732">Signal</keyword>
<dbReference type="Pfam" id="PF23598">
    <property type="entry name" value="LRR_14"/>
    <property type="match status" value="1"/>
</dbReference>
<dbReference type="InterPro" id="IPR032675">
    <property type="entry name" value="LRR_dom_sf"/>
</dbReference>
<evidence type="ECO:0000256" key="1">
    <source>
        <dbReference type="ARBA" id="ARBA00004236"/>
    </source>
</evidence>
<evidence type="ECO:0000256" key="4">
    <source>
        <dbReference type="ARBA" id="ARBA00022692"/>
    </source>
</evidence>
<comment type="caution">
    <text evidence="11">The sequence shown here is derived from an EMBL/GenBank/DDBJ whole genome shotgun (WGS) entry which is preliminary data.</text>
</comment>
<dbReference type="Gene3D" id="3.80.10.10">
    <property type="entry name" value="Ribonuclease Inhibitor"/>
    <property type="match status" value="2"/>
</dbReference>
<evidence type="ECO:0000256" key="9">
    <source>
        <dbReference type="ARBA" id="ARBA00023180"/>
    </source>
</evidence>
<name>A0AA88QDH4_9ASTE</name>
<dbReference type="GO" id="GO:0051707">
    <property type="term" value="P:response to other organism"/>
    <property type="evidence" value="ECO:0007669"/>
    <property type="project" value="UniProtKB-ARBA"/>
</dbReference>
<organism evidence="11 12">
    <name type="scientific">Escallonia rubra</name>
    <dbReference type="NCBI Taxonomy" id="112253"/>
    <lineage>
        <taxon>Eukaryota</taxon>
        <taxon>Viridiplantae</taxon>
        <taxon>Streptophyta</taxon>
        <taxon>Embryophyta</taxon>
        <taxon>Tracheophyta</taxon>
        <taxon>Spermatophyta</taxon>
        <taxon>Magnoliopsida</taxon>
        <taxon>eudicotyledons</taxon>
        <taxon>Gunneridae</taxon>
        <taxon>Pentapetalae</taxon>
        <taxon>asterids</taxon>
        <taxon>campanulids</taxon>
        <taxon>Escalloniales</taxon>
        <taxon>Escalloniaceae</taxon>
        <taxon>Escallonia</taxon>
    </lineage>
</organism>